<dbReference type="InterPro" id="IPR049809">
    <property type="entry name" value="YehF/YfeS-like_WGR"/>
</dbReference>
<dbReference type="InterPro" id="IPR008893">
    <property type="entry name" value="WGR_domain"/>
</dbReference>
<dbReference type="EMBL" id="JARJFB010000197">
    <property type="protein sequence ID" value="MEA0971631.1"/>
    <property type="molecule type" value="Genomic_DNA"/>
</dbReference>
<keyword evidence="3" id="KW-1185">Reference proteome</keyword>
<name>A0ABU5NEP3_9RICK</name>
<evidence type="ECO:0000313" key="3">
    <source>
        <dbReference type="Proteomes" id="UP001291687"/>
    </source>
</evidence>
<dbReference type="RefSeq" id="WP_322777546.1">
    <property type="nucleotide sequence ID" value="NZ_JARJFB010000197.1"/>
</dbReference>
<feature type="domain" description="WGR" evidence="1">
    <location>
        <begin position="7"/>
        <end position="68"/>
    </location>
</feature>
<comment type="caution">
    <text evidence="2">The sequence shown here is derived from an EMBL/GenBank/DDBJ whole genome shotgun (WGS) entry which is preliminary data.</text>
</comment>
<sequence length="71" mass="8238">MLQTWLKEDRFYNVQLQANLFGGTSVVCSWGSRYGKRGGYKIIFCDSELEVSSALQVIEKRRRARGYKLTE</sequence>
<dbReference type="Pfam" id="PF05406">
    <property type="entry name" value="WGR"/>
    <property type="match status" value="1"/>
</dbReference>
<protein>
    <submittedName>
        <fullName evidence="2">WGR domain protein</fullName>
    </submittedName>
</protein>
<gene>
    <name evidence="2" type="ORF">Megvenef_01615</name>
</gene>
<accession>A0ABU5NEP3</accession>
<proteinExistence type="predicted"/>
<dbReference type="CDD" id="cd07996">
    <property type="entry name" value="WGR_MMR_like"/>
    <property type="match status" value="1"/>
</dbReference>
<evidence type="ECO:0000313" key="2">
    <source>
        <dbReference type="EMBL" id="MEA0971631.1"/>
    </source>
</evidence>
<organism evidence="2 3">
    <name type="scientific">Candidatus Megaera venefica</name>
    <dbReference type="NCBI Taxonomy" id="2055910"/>
    <lineage>
        <taxon>Bacteria</taxon>
        <taxon>Pseudomonadati</taxon>
        <taxon>Pseudomonadota</taxon>
        <taxon>Alphaproteobacteria</taxon>
        <taxon>Rickettsiales</taxon>
        <taxon>Rickettsiaceae</taxon>
        <taxon>Candidatus Megaera</taxon>
    </lineage>
</organism>
<dbReference type="InterPro" id="IPR036930">
    <property type="entry name" value="WGR_dom_sf"/>
</dbReference>
<reference evidence="2 3" key="1">
    <citation type="submission" date="2023-03" db="EMBL/GenBank/DDBJ databases">
        <title>Host association and intracellularity evolved multiple times independently in the Rickettsiales.</title>
        <authorList>
            <person name="Castelli M."/>
            <person name="Nardi T."/>
            <person name="Gammuto L."/>
            <person name="Bellinzona G."/>
            <person name="Sabaneyeva E."/>
            <person name="Potekhin A."/>
            <person name="Serra V."/>
            <person name="Petroni G."/>
            <person name="Sassera D."/>
        </authorList>
    </citation>
    <scope>NUCLEOTIDE SEQUENCE [LARGE SCALE GENOMIC DNA]</scope>
    <source>
        <strain evidence="2 3">Sr 2-6</strain>
    </source>
</reference>
<evidence type="ECO:0000259" key="1">
    <source>
        <dbReference type="Pfam" id="PF05406"/>
    </source>
</evidence>
<dbReference type="SUPFAM" id="SSF142921">
    <property type="entry name" value="WGR domain-like"/>
    <property type="match status" value="1"/>
</dbReference>
<dbReference type="Proteomes" id="UP001291687">
    <property type="component" value="Unassembled WGS sequence"/>
</dbReference>